<accession>A0A1N7D283</accession>
<evidence type="ECO:0000256" key="3">
    <source>
        <dbReference type="ARBA" id="ARBA00016138"/>
    </source>
</evidence>
<gene>
    <name evidence="9" type="ORF">SAMN05421833_11379</name>
</gene>
<evidence type="ECO:0000256" key="4">
    <source>
        <dbReference type="ARBA" id="ARBA00023002"/>
    </source>
</evidence>
<sequence length="325" mass="35267">MTRVSEHLNQALHDLMESDPSVHLLGEDVSDPYGGAFKVTRGLSSRFGSRVRSTPLSEGAIAGVGAGLALAGDKAIVEIMFADFVALAFDQITNFAAKSTSMYGRPVPVPLVVRCPTGGNRGYGPTHSQNPQKHFIGVPGLSLFEMTPFHDAGELFARMFGLGRPCLFFEDKVLYTRQMYRTDDLFRFELVDDVARVHLDGAGRPDCTLVTHGGLVHRTLDAMRALLLEDELVCELLVPAQLYPVPRLPGLEDAAHVCVVDDGAEGGTWAAEVATALYPRLWGRLRRPITLINSADGVIPAAPHLEREVLVQADSIRAAVREALS</sequence>
<comment type="function">
    <text evidence="7">The pyruvate dehydrogenase complex catalyzes the overall conversion of pyruvate to acetyl-CoA and CO2.</text>
</comment>
<dbReference type="GO" id="GO:0006086">
    <property type="term" value="P:pyruvate decarboxylation to acetyl-CoA"/>
    <property type="evidence" value="ECO:0007669"/>
    <property type="project" value="InterPro"/>
</dbReference>
<name>A0A1N7D283_9ACTN</name>
<keyword evidence="6 7" id="KW-0670">Pyruvate</keyword>
<dbReference type="EC" id="1.2.4.1" evidence="2 7"/>
<evidence type="ECO:0000256" key="2">
    <source>
        <dbReference type="ARBA" id="ARBA00012281"/>
    </source>
</evidence>
<organism evidence="9 10">
    <name type="scientific">Microbispora rosea</name>
    <dbReference type="NCBI Taxonomy" id="58117"/>
    <lineage>
        <taxon>Bacteria</taxon>
        <taxon>Bacillati</taxon>
        <taxon>Actinomycetota</taxon>
        <taxon>Actinomycetes</taxon>
        <taxon>Streptosporangiales</taxon>
        <taxon>Streptosporangiaceae</taxon>
        <taxon>Microbispora</taxon>
    </lineage>
</organism>
<dbReference type="RefSeq" id="WP_076436521.1">
    <property type="nucleotide sequence ID" value="NZ_CP192071.1"/>
</dbReference>
<comment type="catalytic activity">
    <reaction evidence="7">
        <text>N(6)-[(R)-lipoyl]-L-lysyl-[protein] + pyruvate + H(+) = N(6)-[(R)-S(8)-acetyldihydrolipoyl]-L-lysyl-[protein] + CO2</text>
        <dbReference type="Rhea" id="RHEA:19189"/>
        <dbReference type="Rhea" id="RHEA-COMP:10474"/>
        <dbReference type="Rhea" id="RHEA-COMP:10478"/>
        <dbReference type="ChEBI" id="CHEBI:15361"/>
        <dbReference type="ChEBI" id="CHEBI:15378"/>
        <dbReference type="ChEBI" id="CHEBI:16526"/>
        <dbReference type="ChEBI" id="CHEBI:83099"/>
        <dbReference type="ChEBI" id="CHEBI:83111"/>
        <dbReference type="EC" id="1.2.4.1"/>
    </reaction>
</comment>
<comment type="cofactor">
    <cofactor evidence="1 7">
        <name>thiamine diphosphate</name>
        <dbReference type="ChEBI" id="CHEBI:58937"/>
    </cofactor>
</comment>
<reference evidence="10" key="1">
    <citation type="submission" date="2017-01" db="EMBL/GenBank/DDBJ databases">
        <authorList>
            <person name="Varghese N."/>
            <person name="Submissions S."/>
        </authorList>
    </citation>
    <scope>NUCLEOTIDE SEQUENCE [LARGE SCALE GENOMIC DNA]</scope>
    <source>
        <strain evidence="10">ATCC 12950</strain>
    </source>
</reference>
<dbReference type="Gene3D" id="3.40.50.920">
    <property type="match status" value="1"/>
</dbReference>
<dbReference type="Gene3D" id="3.40.50.970">
    <property type="match status" value="1"/>
</dbReference>
<dbReference type="PANTHER" id="PTHR11624">
    <property type="entry name" value="DEHYDROGENASE RELATED"/>
    <property type="match status" value="1"/>
</dbReference>
<dbReference type="OrthoDB" id="3512513at2"/>
<dbReference type="InterPro" id="IPR029061">
    <property type="entry name" value="THDP-binding"/>
</dbReference>
<evidence type="ECO:0000313" key="9">
    <source>
        <dbReference type="EMBL" id="SIR69941.1"/>
    </source>
</evidence>
<dbReference type="STRING" id="58117.SAMN05421833_11379"/>
<dbReference type="GO" id="GO:0004739">
    <property type="term" value="F:pyruvate dehydrogenase (acetyl-transferring) activity"/>
    <property type="evidence" value="ECO:0007669"/>
    <property type="project" value="UniProtKB-UniRule"/>
</dbReference>
<evidence type="ECO:0000256" key="1">
    <source>
        <dbReference type="ARBA" id="ARBA00001964"/>
    </source>
</evidence>
<protein>
    <recommendedName>
        <fullName evidence="3 7">Pyruvate dehydrogenase E1 component subunit beta</fullName>
        <ecNumber evidence="2 7">1.2.4.1</ecNumber>
    </recommendedName>
</protein>
<dbReference type="PANTHER" id="PTHR11624:SF96">
    <property type="entry name" value="PYRUVATE DEHYDROGENASE E1 COMPONENT SUBUNIT BETA, MITOCHONDRIAL"/>
    <property type="match status" value="1"/>
</dbReference>
<evidence type="ECO:0000256" key="7">
    <source>
        <dbReference type="RuleBase" id="RU364074"/>
    </source>
</evidence>
<dbReference type="EMBL" id="FTNI01000013">
    <property type="protein sequence ID" value="SIR69941.1"/>
    <property type="molecule type" value="Genomic_DNA"/>
</dbReference>
<keyword evidence="4 7" id="KW-0560">Oxidoreductase</keyword>
<dbReference type="SMART" id="SM00861">
    <property type="entry name" value="Transket_pyr"/>
    <property type="match status" value="1"/>
</dbReference>
<dbReference type="Pfam" id="PF02780">
    <property type="entry name" value="Transketolase_C"/>
    <property type="match status" value="1"/>
</dbReference>
<dbReference type="InterPro" id="IPR033248">
    <property type="entry name" value="Transketolase_C"/>
</dbReference>
<dbReference type="SUPFAM" id="SSF52922">
    <property type="entry name" value="TK C-terminal domain-like"/>
    <property type="match status" value="1"/>
</dbReference>
<dbReference type="SUPFAM" id="SSF52518">
    <property type="entry name" value="Thiamin diphosphate-binding fold (THDP-binding)"/>
    <property type="match status" value="1"/>
</dbReference>
<keyword evidence="5 7" id="KW-0786">Thiamine pyrophosphate</keyword>
<dbReference type="InterPro" id="IPR027110">
    <property type="entry name" value="PDHB_mito-type"/>
</dbReference>
<keyword evidence="10" id="KW-1185">Reference proteome</keyword>
<dbReference type="InterPro" id="IPR005475">
    <property type="entry name" value="Transketolase-like_Pyr-bd"/>
</dbReference>
<evidence type="ECO:0000259" key="8">
    <source>
        <dbReference type="SMART" id="SM00861"/>
    </source>
</evidence>
<evidence type="ECO:0000313" key="10">
    <source>
        <dbReference type="Proteomes" id="UP000186096"/>
    </source>
</evidence>
<dbReference type="Proteomes" id="UP000186096">
    <property type="component" value="Unassembled WGS sequence"/>
</dbReference>
<evidence type="ECO:0000256" key="6">
    <source>
        <dbReference type="ARBA" id="ARBA00023317"/>
    </source>
</evidence>
<evidence type="ECO:0000256" key="5">
    <source>
        <dbReference type="ARBA" id="ARBA00023052"/>
    </source>
</evidence>
<feature type="domain" description="Transketolase-like pyrimidine-binding" evidence="8">
    <location>
        <begin position="2"/>
        <end position="177"/>
    </location>
</feature>
<proteinExistence type="predicted"/>
<dbReference type="GO" id="GO:0000287">
    <property type="term" value="F:magnesium ion binding"/>
    <property type="evidence" value="ECO:0007669"/>
    <property type="project" value="UniProtKB-ARBA"/>
</dbReference>
<dbReference type="Pfam" id="PF02779">
    <property type="entry name" value="Transket_pyr"/>
    <property type="match status" value="1"/>
</dbReference>
<dbReference type="InterPro" id="IPR009014">
    <property type="entry name" value="Transketo_C/PFOR_II"/>
</dbReference>
<dbReference type="AlphaFoldDB" id="A0A1N7D283"/>